<dbReference type="EMBL" id="ACDN02000019">
    <property type="protein sequence ID" value="EQM94760.1"/>
    <property type="molecule type" value="Genomic_DNA"/>
</dbReference>
<protein>
    <submittedName>
        <fullName evidence="2">Uncharacterized protein</fullName>
    </submittedName>
</protein>
<comment type="caution">
    <text evidence="2">The sequence shown here is derived from an EMBL/GenBank/DDBJ whole genome shotgun (WGS) entry which is preliminary data.</text>
</comment>
<accession>T5LU58</accession>
<feature type="coiled-coil region" evidence="1">
    <location>
        <begin position="182"/>
        <end position="209"/>
    </location>
</feature>
<dbReference type="HOGENOM" id="CLU_1088911_0_0_7"/>
<keyword evidence="1" id="KW-0175">Coiled coil</keyword>
<evidence type="ECO:0000256" key="1">
    <source>
        <dbReference type="SAM" id="Coils"/>
    </source>
</evidence>
<gene>
    <name evidence="2" type="ORF">HRAG_02423</name>
</gene>
<keyword evidence="3" id="KW-1185">Reference proteome</keyword>
<reference evidence="2 3" key="1">
    <citation type="journal article" date="2014" name="Genome Announc.">
        <title>Draft genome sequences of six enterohepatic helicobacter species isolated from humans and one from rhesus macaques.</title>
        <authorList>
            <person name="Shen Z."/>
            <person name="Sheh A."/>
            <person name="Young S.K."/>
            <person name="Abouelliel A."/>
            <person name="Ward D.V."/>
            <person name="Earl A.M."/>
            <person name="Fox J.G."/>
        </authorList>
    </citation>
    <scope>NUCLEOTIDE SEQUENCE [LARGE SCALE GENOMIC DNA]</scope>
    <source>
        <strain evidence="2 3">ATCC 43879</strain>
    </source>
</reference>
<sequence>MQDVASSKNINKITQTGKDWAVTQQQMEAFFVDSASGVNKGLTNAIKGIGGGFNDLRNDTTYKAMLKGADLWLGANINQNSIKETINNIPALIQQARGIYNTISSGINSISGSLKETKNSINDLLSYVGITDKTDNATKHSELQDKHKAIQDKIIASENFLSENQTRLKNAMKYNPFDKEAINKYNNDIKQYEKELQEAQQMKIEFIHKHEYDDKTGYWRVKETKISQTEEGSFKNSIMSLIDTLTIANNIPKLR</sequence>
<proteinExistence type="predicted"/>
<evidence type="ECO:0000313" key="3">
    <source>
        <dbReference type="Proteomes" id="UP000005085"/>
    </source>
</evidence>
<organism evidence="2 3">
    <name type="scientific">Helicobacter bilis ATCC 43879</name>
    <dbReference type="NCBI Taxonomy" id="613026"/>
    <lineage>
        <taxon>Bacteria</taxon>
        <taxon>Pseudomonadati</taxon>
        <taxon>Campylobacterota</taxon>
        <taxon>Epsilonproteobacteria</taxon>
        <taxon>Campylobacterales</taxon>
        <taxon>Helicobacteraceae</taxon>
        <taxon>Helicobacter</taxon>
    </lineage>
</organism>
<dbReference type="SUPFAM" id="SSF46966">
    <property type="entry name" value="Spectrin repeat"/>
    <property type="match status" value="1"/>
</dbReference>
<dbReference type="AlphaFoldDB" id="T5LU58"/>
<evidence type="ECO:0000313" key="2">
    <source>
        <dbReference type="EMBL" id="EQM94760.1"/>
    </source>
</evidence>
<dbReference type="Proteomes" id="UP000005085">
    <property type="component" value="Unassembled WGS sequence"/>
</dbReference>
<dbReference type="RefSeq" id="WP_020995596.1">
    <property type="nucleotide sequence ID" value="NZ_KI392035.1"/>
</dbReference>
<name>T5LU58_9HELI</name>